<dbReference type="AlphaFoldDB" id="A0A8H3C3U5"/>
<proteinExistence type="predicted"/>
<organism evidence="2 3">
    <name type="scientific">Rhizoctonia solani</name>
    <dbReference type="NCBI Taxonomy" id="456999"/>
    <lineage>
        <taxon>Eukaryota</taxon>
        <taxon>Fungi</taxon>
        <taxon>Dikarya</taxon>
        <taxon>Basidiomycota</taxon>
        <taxon>Agaricomycotina</taxon>
        <taxon>Agaricomycetes</taxon>
        <taxon>Cantharellales</taxon>
        <taxon>Ceratobasidiaceae</taxon>
        <taxon>Rhizoctonia</taxon>
    </lineage>
</organism>
<evidence type="ECO:0000313" key="2">
    <source>
        <dbReference type="EMBL" id="CAE6472624.1"/>
    </source>
</evidence>
<sequence>MSEEKEPCSCCGRLLNAKARRAHRDAFLEQLAESLNSTPAPANPPNPIQDVTMASVQDAPVEEEANEIEDFPPLIPGALLHEDFPLTPPLIPPLAPTQGLRRNPPVTIEDWPDIDDAMSEASDTDDIPLDDPDCDPSFIEEDVPMQLDPGHEPWMTDDEMFRLLQMEYGDLDDEEWMDMCPEPQLRPYEDPETELESRRTCHGKGLGKYAPGLAPRSLGRLC</sequence>
<reference evidence="2" key="1">
    <citation type="submission" date="2021-01" db="EMBL/GenBank/DDBJ databases">
        <authorList>
            <person name="Kaushik A."/>
        </authorList>
    </citation>
    <scope>NUCLEOTIDE SEQUENCE</scope>
    <source>
        <strain evidence="2">AG3-1AP</strain>
    </source>
</reference>
<evidence type="ECO:0000256" key="1">
    <source>
        <dbReference type="SAM" id="MobiDB-lite"/>
    </source>
</evidence>
<gene>
    <name evidence="2" type="ORF">RDB_LOCUS88451</name>
</gene>
<evidence type="ECO:0000313" key="3">
    <source>
        <dbReference type="Proteomes" id="UP000663831"/>
    </source>
</evidence>
<name>A0A8H3C3U5_9AGAM</name>
<feature type="region of interest" description="Disordered" evidence="1">
    <location>
        <begin position="185"/>
        <end position="222"/>
    </location>
</feature>
<dbReference type="EMBL" id="CAJMWV010002907">
    <property type="protein sequence ID" value="CAE6472624.1"/>
    <property type="molecule type" value="Genomic_DNA"/>
</dbReference>
<comment type="caution">
    <text evidence="2">The sequence shown here is derived from an EMBL/GenBank/DDBJ whole genome shotgun (WGS) entry which is preliminary data.</text>
</comment>
<accession>A0A8H3C3U5</accession>
<protein>
    <submittedName>
        <fullName evidence="2">Uncharacterized protein</fullName>
    </submittedName>
</protein>
<dbReference type="Proteomes" id="UP000663831">
    <property type="component" value="Unassembled WGS sequence"/>
</dbReference>